<proteinExistence type="predicted"/>
<dbReference type="KEGG" id="snw:BBN63_32400"/>
<feature type="region of interest" description="Disordered" evidence="1">
    <location>
        <begin position="135"/>
        <end position="174"/>
    </location>
</feature>
<dbReference type="EMBL" id="CP018047">
    <property type="protein sequence ID" value="AQU70185.1"/>
    <property type="molecule type" value="Genomic_DNA"/>
</dbReference>
<sequence length="174" mass="19205">MTDRPMELRGFAAALAVRLPGTWTSHYHQHAAYPEQFALGNRVWDLGHVHWAVTQFVLRHDAELNGSHGQRLYVIERPLKPGQFLVTPLQPSVEIDYFDDVDEPSGIAVPGDPARAAAAVARRLLPRYQHALAAVRRNSPTARTGQPAPSTRNTLPLADGLPTRPSSGHAPYLR</sequence>
<organism evidence="2 3">
    <name type="scientific">Streptomyces niveus</name>
    <name type="common">Streptomyces spheroides</name>
    <dbReference type="NCBI Taxonomy" id="193462"/>
    <lineage>
        <taxon>Bacteria</taxon>
        <taxon>Bacillati</taxon>
        <taxon>Actinomycetota</taxon>
        <taxon>Actinomycetes</taxon>
        <taxon>Kitasatosporales</taxon>
        <taxon>Streptomycetaceae</taxon>
        <taxon>Streptomyces</taxon>
    </lineage>
</organism>
<evidence type="ECO:0000313" key="3">
    <source>
        <dbReference type="Proteomes" id="UP000189677"/>
    </source>
</evidence>
<evidence type="ECO:0000256" key="1">
    <source>
        <dbReference type="SAM" id="MobiDB-lite"/>
    </source>
</evidence>
<evidence type="ECO:0000313" key="2">
    <source>
        <dbReference type="EMBL" id="AQU70185.1"/>
    </source>
</evidence>
<keyword evidence="3" id="KW-1185">Reference proteome</keyword>
<dbReference type="AlphaFoldDB" id="A0A1U9R2S6"/>
<feature type="compositionally biased region" description="Polar residues" evidence="1">
    <location>
        <begin position="138"/>
        <end position="154"/>
    </location>
</feature>
<accession>A0A1U9R2S6</accession>
<protein>
    <submittedName>
        <fullName evidence="2">Uncharacterized protein</fullName>
    </submittedName>
</protein>
<gene>
    <name evidence="2" type="ORF">BBN63_32400</name>
</gene>
<reference evidence="2 3" key="1">
    <citation type="submission" date="2016-11" db="EMBL/GenBank/DDBJ databases">
        <title>Complete genome sequence of Streptomyces niveus SCSIO 3406.</title>
        <authorList>
            <person name="Zhu Q."/>
            <person name="Cheng W."/>
            <person name="Song Y."/>
            <person name="Li Q."/>
            <person name="Ju J."/>
        </authorList>
    </citation>
    <scope>NUCLEOTIDE SEQUENCE [LARGE SCALE GENOMIC DNA]</scope>
    <source>
        <strain evidence="2 3">SCSIO 3406</strain>
    </source>
</reference>
<dbReference type="RefSeq" id="WP_078078864.1">
    <property type="nucleotide sequence ID" value="NZ_CP018047.1"/>
</dbReference>
<name>A0A1U9R2S6_STRNV</name>
<dbReference type="OrthoDB" id="4225175at2"/>
<dbReference type="Proteomes" id="UP000189677">
    <property type="component" value="Chromosome"/>
</dbReference>